<organism evidence="2">
    <name type="scientific">bioreactor metagenome</name>
    <dbReference type="NCBI Taxonomy" id="1076179"/>
    <lineage>
        <taxon>unclassified sequences</taxon>
        <taxon>metagenomes</taxon>
        <taxon>ecological metagenomes</taxon>
    </lineage>
</organism>
<gene>
    <name evidence="2" type="ORF">SDC9_134250</name>
</gene>
<sequence>MFEKDGRVLIGVVLKSVYDANDTYVFNDMAKIINWSYAAKRVPLYKANTELKSLTLKYKPLKFFGPEKEVKVPVILKEDATYFDNTVNKKEVKTEFKLSEDIKVNKLSTDNSIGKLVLKEREASRSYDIYPMLSSKEVMKGNTLLYVGIGVGALVILAVLALIVALISKLFRRKRRNRRMF</sequence>
<evidence type="ECO:0000256" key="1">
    <source>
        <dbReference type="SAM" id="Phobius"/>
    </source>
</evidence>
<evidence type="ECO:0000313" key="2">
    <source>
        <dbReference type="EMBL" id="MPM87156.1"/>
    </source>
</evidence>
<name>A0A645DCR1_9ZZZZ</name>
<keyword evidence="1" id="KW-0812">Transmembrane</keyword>
<dbReference type="EMBL" id="VSSQ01035041">
    <property type="protein sequence ID" value="MPM87156.1"/>
    <property type="molecule type" value="Genomic_DNA"/>
</dbReference>
<comment type="caution">
    <text evidence="2">The sequence shown here is derived from an EMBL/GenBank/DDBJ whole genome shotgun (WGS) entry which is preliminary data.</text>
</comment>
<accession>A0A645DCR1</accession>
<keyword evidence="1" id="KW-1133">Transmembrane helix</keyword>
<proteinExistence type="predicted"/>
<keyword evidence="1" id="KW-0472">Membrane</keyword>
<protein>
    <submittedName>
        <fullName evidence="2">Uncharacterized protein</fullName>
    </submittedName>
</protein>
<dbReference type="AlphaFoldDB" id="A0A645DCR1"/>
<reference evidence="2" key="1">
    <citation type="submission" date="2019-08" db="EMBL/GenBank/DDBJ databases">
        <authorList>
            <person name="Kucharzyk K."/>
            <person name="Murdoch R.W."/>
            <person name="Higgins S."/>
            <person name="Loffler F."/>
        </authorList>
    </citation>
    <scope>NUCLEOTIDE SEQUENCE</scope>
</reference>
<feature type="transmembrane region" description="Helical" evidence="1">
    <location>
        <begin position="144"/>
        <end position="171"/>
    </location>
</feature>